<reference evidence="2" key="1">
    <citation type="journal article" date="2019" name="Int. J. Syst. Evol. Microbiol.">
        <title>The Global Catalogue of Microorganisms (GCM) 10K type strain sequencing project: providing services to taxonomists for standard genome sequencing and annotation.</title>
        <authorList>
            <consortium name="The Broad Institute Genomics Platform"/>
            <consortium name="The Broad Institute Genome Sequencing Center for Infectious Disease"/>
            <person name="Wu L."/>
            <person name="Ma J."/>
        </authorList>
    </citation>
    <scope>NUCLEOTIDE SEQUENCE [LARGE SCALE GENOMIC DNA]</scope>
    <source>
        <strain evidence="2">CGMCC 4.1782</strain>
    </source>
</reference>
<dbReference type="Proteomes" id="UP001597374">
    <property type="component" value="Unassembled WGS sequence"/>
</dbReference>
<dbReference type="RefSeq" id="WP_250430287.1">
    <property type="nucleotide sequence ID" value="NZ_JALPRR010000003.1"/>
</dbReference>
<sequence length="156" mass="18116">MKKIYHLVAIVSVILMSCSKNDSLSLELESYHEGHELPPYERPNYISEWASNIAHSESNCADSLLFLSELDVLVLECDSFFERAHYSYTGDTLKIQILEPVWDQDDVGRMDTISEWTLVKHDEELTMASIKNKKDNKWIEVPAEGYDSNRRFKKLK</sequence>
<accession>A0ABW5D1A7</accession>
<evidence type="ECO:0000313" key="2">
    <source>
        <dbReference type="Proteomes" id="UP001597374"/>
    </source>
</evidence>
<name>A0ABW5D1A7_9BACT</name>
<gene>
    <name evidence="1" type="ORF">ACFSKP_13900</name>
</gene>
<evidence type="ECO:0000313" key="1">
    <source>
        <dbReference type="EMBL" id="MFD2247355.1"/>
    </source>
</evidence>
<organism evidence="1 2">
    <name type="scientific">Pontibacter ruber</name>
    <dbReference type="NCBI Taxonomy" id="1343895"/>
    <lineage>
        <taxon>Bacteria</taxon>
        <taxon>Pseudomonadati</taxon>
        <taxon>Bacteroidota</taxon>
        <taxon>Cytophagia</taxon>
        <taxon>Cytophagales</taxon>
        <taxon>Hymenobacteraceae</taxon>
        <taxon>Pontibacter</taxon>
    </lineage>
</organism>
<dbReference type="EMBL" id="JBHUIM010000002">
    <property type="protein sequence ID" value="MFD2247355.1"/>
    <property type="molecule type" value="Genomic_DNA"/>
</dbReference>
<dbReference type="PROSITE" id="PS51257">
    <property type="entry name" value="PROKAR_LIPOPROTEIN"/>
    <property type="match status" value="1"/>
</dbReference>
<comment type="caution">
    <text evidence="1">The sequence shown here is derived from an EMBL/GenBank/DDBJ whole genome shotgun (WGS) entry which is preliminary data.</text>
</comment>
<protein>
    <recommendedName>
        <fullName evidence="3">Lipoprotein</fullName>
    </recommendedName>
</protein>
<proteinExistence type="predicted"/>
<keyword evidence="2" id="KW-1185">Reference proteome</keyword>
<evidence type="ECO:0008006" key="3">
    <source>
        <dbReference type="Google" id="ProtNLM"/>
    </source>
</evidence>